<dbReference type="Gene3D" id="3.30.43.10">
    <property type="entry name" value="Uridine Diphospho-n-acetylenolpyruvylglucosamine Reductase, domain 2"/>
    <property type="match status" value="1"/>
</dbReference>
<dbReference type="InterPro" id="IPR036318">
    <property type="entry name" value="FAD-bd_PCMH-like_sf"/>
</dbReference>
<dbReference type="AlphaFoldDB" id="A0A0L0SJR8"/>
<evidence type="ECO:0000256" key="6">
    <source>
        <dbReference type="ARBA" id="ARBA00038897"/>
    </source>
</evidence>
<protein>
    <recommendedName>
        <fullName evidence="6">D-lactate dehydrogenase (cytochrome)</fullName>
        <ecNumber evidence="6">1.1.2.4</ecNumber>
    </recommendedName>
</protein>
<dbReference type="PROSITE" id="PS51387">
    <property type="entry name" value="FAD_PCMH"/>
    <property type="match status" value="1"/>
</dbReference>
<dbReference type="PANTHER" id="PTHR43716:SF1">
    <property type="entry name" value="D-2-HYDROXYGLUTARATE DEHYDROGENASE, MITOCHONDRIAL"/>
    <property type="match status" value="1"/>
</dbReference>
<evidence type="ECO:0000256" key="2">
    <source>
        <dbReference type="ARBA" id="ARBA00008000"/>
    </source>
</evidence>
<dbReference type="FunFam" id="3.30.70.2190:FF:000001">
    <property type="entry name" value="D-2-hydroxyglutarate dehydrogenase mitochondrial"/>
    <property type="match status" value="1"/>
</dbReference>
<proteinExistence type="inferred from homology"/>
<evidence type="ECO:0000313" key="9">
    <source>
        <dbReference type="EMBL" id="KNE62674.1"/>
    </source>
</evidence>
<dbReference type="Gene3D" id="3.30.70.2190">
    <property type="match status" value="1"/>
</dbReference>
<dbReference type="Proteomes" id="UP000054350">
    <property type="component" value="Unassembled WGS sequence"/>
</dbReference>
<dbReference type="OMA" id="YNEDWMR"/>
<evidence type="ECO:0000256" key="7">
    <source>
        <dbReference type="ARBA" id="ARBA00051436"/>
    </source>
</evidence>
<dbReference type="InterPro" id="IPR016171">
    <property type="entry name" value="Vanillyl_alc_oxidase_C-sub2"/>
</dbReference>
<dbReference type="Gene3D" id="3.30.70.2740">
    <property type="match status" value="1"/>
</dbReference>
<dbReference type="Gene3D" id="1.10.45.10">
    <property type="entry name" value="Vanillyl-alcohol Oxidase, Chain A, domain 4"/>
    <property type="match status" value="1"/>
</dbReference>
<dbReference type="eggNOG" id="KOG1232">
    <property type="taxonomic scope" value="Eukaryota"/>
</dbReference>
<dbReference type="PANTHER" id="PTHR43716">
    <property type="entry name" value="D-2-HYDROXYGLUTARATE DEHYDROGENASE, MITOCHONDRIAL"/>
    <property type="match status" value="1"/>
</dbReference>
<evidence type="ECO:0000256" key="1">
    <source>
        <dbReference type="ARBA" id="ARBA00001974"/>
    </source>
</evidence>
<dbReference type="InterPro" id="IPR051264">
    <property type="entry name" value="FAD-oxidored/transferase_4"/>
</dbReference>
<reference evidence="9 10" key="1">
    <citation type="submission" date="2009-11" db="EMBL/GenBank/DDBJ databases">
        <title>Annotation of Allomyces macrogynus ATCC 38327.</title>
        <authorList>
            <consortium name="The Broad Institute Genome Sequencing Platform"/>
            <person name="Russ C."/>
            <person name="Cuomo C."/>
            <person name="Burger G."/>
            <person name="Gray M.W."/>
            <person name="Holland P.W.H."/>
            <person name="King N."/>
            <person name="Lang F.B.F."/>
            <person name="Roger A.J."/>
            <person name="Ruiz-Trillo I."/>
            <person name="Young S.K."/>
            <person name="Zeng Q."/>
            <person name="Gargeya S."/>
            <person name="Fitzgerald M."/>
            <person name="Haas B."/>
            <person name="Abouelleil A."/>
            <person name="Alvarado L."/>
            <person name="Arachchi H.M."/>
            <person name="Berlin A."/>
            <person name="Chapman S.B."/>
            <person name="Gearin G."/>
            <person name="Goldberg J."/>
            <person name="Griggs A."/>
            <person name="Gujja S."/>
            <person name="Hansen M."/>
            <person name="Heiman D."/>
            <person name="Howarth C."/>
            <person name="Larimer J."/>
            <person name="Lui A."/>
            <person name="MacDonald P.J.P."/>
            <person name="McCowen C."/>
            <person name="Montmayeur A."/>
            <person name="Murphy C."/>
            <person name="Neiman D."/>
            <person name="Pearson M."/>
            <person name="Priest M."/>
            <person name="Roberts A."/>
            <person name="Saif S."/>
            <person name="Shea T."/>
            <person name="Sisk P."/>
            <person name="Stolte C."/>
            <person name="Sykes S."/>
            <person name="Wortman J."/>
            <person name="Nusbaum C."/>
            <person name="Birren B."/>
        </authorList>
    </citation>
    <scope>NUCLEOTIDE SEQUENCE [LARGE SCALE GENOMIC DNA]</scope>
    <source>
        <strain evidence="9 10">ATCC 38327</strain>
    </source>
</reference>
<evidence type="ECO:0000256" key="4">
    <source>
        <dbReference type="ARBA" id="ARBA00022827"/>
    </source>
</evidence>
<dbReference type="Pfam" id="PF01565">
    <property type="entry name" value="FAD_binding_4"/>
    <property type="match status" value="1"/>
</dbReference>
<dbReference type="InterPro" id="IPR016166">
    <property type="entry name" value="FAD-bd_PCMH"/>
</dbReference>
<keyword evidence="3" id="KW-0285">Flavoprotein</keyword>
<dbReference type="GO" id="GO:0071949">
    <property type="term" value="F:FAD binding"/>
    <property type="evidence" value="ECO:0007669"/>
    <property type="project" value="InterPro"/>
</dbReference>
<dbReference type="InterPro" id="IPR016169">
    <property type="entry name" value="FAD-bd_PCMH_sub2"/>
</dbReference>
<keyword evidence="5" id="KW-0560">Oxidoreductase</keyword>
<dbReference type="Pfam" id="PF02913">
    <property type="entry name" value="FAD-oxidase_C"/>
    <property type="match status" value="1"/>
</dbReference>
<keyword evidence="4" id="KW-0274">FAD</keyword>
<dbReference type="EMBL" id="GG745340">
    <property type="protein sequence ID" value="KNE62674.1"/>
    <property type="molecule type" value="Genomic_DNA"/>
</dbReference>
<organism evidence="9 10">
    <name type="scientific">Allomyces macrogynus (strain ATCC 38327)</name>
    <name type="common">Allomyces javanicus var. macrogynus</name>
    <dbReference type="NCBI Taxonomy" id="578462"/>
    <lineage>
        <taxon>Eukaryota</taxon>
        <taxon>Fungi</taxon>
        <taxon>Fungi incertae sedis</taxon>
        <taxon>Blastocladiomycota</taxon>
        <taxon>Blastocladiomycetes</taxon>
        <taxon>Blastocladiales</taxon>
        <taxon>Blastocladiaceae</taxon>
        <taxon>Allomyces</taxon>
    </lineage>
</organism>
<dbReference type="InterPro" id="IPR004113">
    <property type="entry name" value="FAD-bd_oxidored_4_C"/>
</dbReference>
<dbReference type="FunFam" id="3.30.465.10:FF:000001">
    <property type="entry name" value="D-2-hydroxyglutarate dehydrogenase, mitochondrial"/>
    <property type="match status" value="1"/>
</dbReference>
<dbReference type="SUPFAM" id="SSF56176">
    <property type="entry name" value="FAD-binding/transporter-associated domain-like"/>
    <property type="match status" value="1"/>
</dbReference>
<feature type="domain" description="FAD-binding PCMH-type" evidence="8">
    <location>
        <begin position="119"/>
        <end position="298"/>
    </location>
</feature>
<dbReference type="VEuPathDB" id="FungiDB:AMAG_07867"/>
<accession>A0A0L0SJR8</accession>
<dbReference type="EC" id="1.1.2.4" evidence="6"/>
<gene>
    <name evidence="9" type="ORF">AMAG_07867</name>
</gene>
<evidence type="ECO:0000256" key="5">
    <source>
        <dbReference type="ARBA" id="ARBA00023002"/>
    </source>
</evidence>
<evidence type="ECO:0000313" key="10">
    <source>
        <dbReference type="Proteomes" id="UP000054350"/>
    </source>
</evidence>
<evidence type="ECO:0000259" key="8">
    <source>
        <dbReference type="PROSITE" id="PS51387"/>
    </source>
</evidence>
<dbReference type="FunFam" id="3.30.43.10:FF:000002">
    <property type="entry name" value="D-2-hydroxyglutarate dehydrogenase, mitochondrial"/>
    <property type="match status" value="1"/>
</dbReference>
<dbReference type="FunFam" id="1.10.45.10:FF:000001">
    <property type="entry name" value="D-lactate dehydrogenase mitochondrial"/>
    <property type="match status" value="1"/>
</dbReference>
<name>A0A0L0SJR8_ALLM3</name>
<comment type="catalytic activity">
    <reaction evidence="7">
        <text>(R)-lactate + 2 Fe(III)-[cytochrome c] = 2 Fe(II)-[cytochrome c] + pyruvate + 2 H(+)</text>
        <dbReference type="Rhea" id="RHEA:13521"/>
        <dbReference type="Rhea" id="RHEA-COMP:10350"/>
        <dbReference type="Rhea" id="RHEA-COMP:14399"/>
        <dbReference type="ChEBI" id="CHEBI:15361"/>
        <dbReference type="ChEBI" id="CHEBI:15378"/>
        <dbReference type="ChEBI" id="CHEBI:16004"/>
        <dbReference type="ChEBI" id="CHEBI:29033"/>
        <dbReference type="ChEBI" id="CHEBI:29034"/>
        <dbReference type="EC" id="1.1.2.4"/>
    </reaction>
</comment>
<keyword evidence="10" id="KW-1185">Reference proteome</keyword>
<evidence type="ECO:0000256" key="3">
    <source>
        <dbReference type="ARBA" id="ARBA00022630"/>
    </source>
</evidence>
<dbReference type="InterPro" id="IPR006094">
    <property type="entry name" value="Oxid_FAD_bind_N"/>
</dbReference>
<comment type="similarity">
    <text evidence="2">Belongs to the FAD-binding oxidoreductase/transferase type 4 family.</text>
</comment>
<dbReference type="InterPro" id="IPR016164">
    <property type="entry name" value="FAD-linked_Oxase-like_C"/>
</dbReference>
<sequence>MAAVPSTLAGTAVRLLARRAAPAVARRVATGAAATACRAAFQQRRTLTTTRASFAGKPVPLTAARDTSLQRATQYASLTDADIAHFRTILPGAGDVIYHKDDPQHDDLEPYNVDWMRKYRGQATLVLRPRTTDQVAQILKHCHARKLAVCPQGGNTGLVGGSVPVFDEVVVFLGNMHQVRKFDPISGIVVAEAGMILQQLDGYLADRGYMMPLDLGAKGTCQIGGNVATNAGGLRLLRYGSLHGSVLGLEVVLPDGRILNDMRALRKDNTGLDLKQLFIGSEGALGIITAVAILAPVRPTAVHVATLAMPNYQAVQDAFVRARRELGEILSAFEFWDSEADKLVHQHLALRRPLETESPFQVLIETAGSNAEHDMAKLEAFLENLMADEIAIDGAVAQDQAQVDAMWAVREGIPEACAKDGAVFKYDVSVPVPKLYELVEKTRERLEGVKGVNDIIGYGHVGDGNLHLNVSAQKDADGGGARAVSAALEPFIYELVASHNGSISAEHGVGIMKPKHLHYSKDAEMLNVMQDIKALLDPNGIMNPYKYLPPRSKSA</sequence>
<reference evidence="10" key="2">
    <citation type="submission" date="2009-11" db="EMBL/GenBank/DDBJ databases">
        <title>The Genome Sequence of Allomyces macrogynus strain ATCC 38327.</title>
        <authorList>
            <consortium name="The Broad Institute Genome Sequencing Platform"/>
            <person name="Russ C."/>
            <person name="Cuomo C."/>
            <person name="Shea T."/>
            <person name="Young S.K."/>
            <person name="Zeng Q."/>
            <person name="Koehrsen M."/>
            <person name="Haas B."/>
            <person name="Borodovsky M."/>
            <person name="Guigo R."/>
            <person name="Alvarado L."/>
            <person name="Berlin A."/>
            <person name="Borenstein D."/>
            <person name="Chen Z."/>
            <person name="Engels R."/>
            <person name="Freedman E."/>
            <person name="Gellesch M."/>
            <person name="Goldberg J."/>
            <person name="Griggs A."/>
            <person name="Gujja S."/>
            <person name="Heiman D."/>
            <person name="Hepburn T."/>
            <person name="Howarth C."/>
            <person name="Jen D."/>
            <person name="Larson L."/>
            <person name="Lewis B."/>
            <person name="Mehta T."/>
            <person name="Park D."/>
            <person name="Pearson M."/>
            <person name="Roberts A."/>
            <person name="Saif S."/>
            <person name="Shenoy N."/>
            <person name="Sisk P."/>
            <person name="Stolte C."/>
            <person name="Sykes S."/>
            <person name="Walk T."/>
            <person name="White J."/>
            <person name="Yandava C."/>
            <person name="Burger G."/>
            <person name="Gray M.W."/>
            <person name="Holland P.W.H."/>
            <person name="King N."/>
            <person name="Lang F.B.F."/>
            <person name="Roger A.J."/>
            <person name="Ruiz-Trillo I."/>
            <person name="Lander E."/>
            <person name="Nusbaum C."/>
        </authorList>
    </citation>
    <scope>NUCLEOTIDE SEQUENCE [LARGE SCALE GENOMIC DNA]</scope>
    <source>
        <strain evidence="10">ATCC 38327</strain>
    </source>
</reference>
<dbReference type="OrthoDB" id="5332616at2759"/>
<comment type="cofactor">
    <cofactor evidence="1">
        <name>FAD</name>
        <dbReference type="ChEBI" id="CHEBI:57692"/>
    </cofactor>
</comment>
<dbReference type="SUPFAM" id="SSF55103">
    <property type="entry name" value="FAD-linked oxidases, C-terminal domain"/>
    <property type="match status" value="1"/>
</dbReference>
<dbReference type="Gene3D" id="3.30.465.10">
    <property type="match status" value="1"/>
</dbReference>
<dbReference type="STRING" id="578462.A0A0L0SJR8"/>
<dbReference type="GO" id="GO:0004458">
    <property type="term" value="F:D-lactate dehydrogenase (cytochrome) activity"/>
    <property type="evidence" value="ECO:0007669"/>
    <property type="project" value="UniProtKB-EC"/>
</dbReference>
<dbReference type="InterPro" id="IPR016167">
    <property type="entry name" value="FAD-bd_PCMH_sub1"/>
</dbReference>
<dbReference type="GO" id="GO:0005739">
    <property type="term" value="C:mitochondrion"/>
    <property type="evidence" value="ECO:0007669"/>
    <property type="project" value="TreeGrafter"/>
</dbReference>